<gene>
    <name evidence="2" type="ORF">ACFSW5_08710</name>
</gene>
<dbReference type="EMBL" id="JBHUMY010000007">
    <property type="protein sequence ID" value="MFD2660354.1"/>
    <property type="molecule type" value="Genomic_DNA"/>
</dbReference>
<feature type="domain" description="HpaB/PvcC/4-BUDH C-terminal" evidence="1">
    <location>
        <begin position="208"/>
        <end position="318"/>
    </location>
</feature>
<evidence type="ECO:0000313" key="2">
    <source>
        <dbReference type="EMBL" id="MFD2660354.1"/>
    </source>
</evidence>
<protein>
    <submittedName>
        <fullName evidence="2">4-hydroxyphenylacetate 3-hydroxylase C-terminal domain-containing protein</fullName>
    </submittedName>
</protein>
<dbReference type="Pfam" id="PF03241">
    <property type="entry name" value="HpaB"/>
    <property type="match status" value="1"/>
</dbReference>
<comment type="caution">
    <text evidence="2">The sequence shown here is derived from an EMBL/GenBank/DDBJ whole genome shotgun (WGS) entry which is preliminary data.</text>
</comment>
<dbReference type="InterPro" id="IPR004925">
    <property type="entry name" value="HpaB/PvcC/4-BUDH"/>
</dbReference>
<dbReference type="Proteomes" id="UP001597493">
    <property type="component" value="Unassembled WGS sequence"/>
</dbReference>
<organism evidence="2 3">
    <name type="scientific">Paenibacillus thailandensis</name>
    <dbReference type="NCBI Taxonomy" id="393250"/>
    <lineage>
        <taxon>Bacteria</taxon>
        <taxon>Bacillati</taxon>
        <taxon>Bacillota</taxon>
        <taxon>Bacilli</taxon>
        <taxon>Bacillales</taxon>
        <taxon>Paenibacillaceae</taxon>
        <taxon>Paenibacillus</taxon>
    </lineage>
</organism>
<dbReference type="InterPro" id="IPR024719">
    <property type="entry name" value="HpaB/PvcC/4-BUDH_C"/>
</dbReference>
<evidence type="ECO:0000313" key="3">
    <source>
        <dbReference type="Proteomes" id="UP001597493"/>
    </source>
</evidence>
<sequence length="401" mass="43502">MNGEEELFASCSLQQLLRDSEHPLRERAYRQPRSAEELAEKKSGFYEIERGDSPFALGLTDYAHALLTGWSAWAGDRPFASAYPAVAGKLAANFGRLAAKRRIVTASLEPVVPYGGAAAAADGGIALSGKQHFGRDVLYADELLLFVQERGDQGVGSIWLLPLKESLSRGTSKTVLESAGVTIYFDGAFIPEERALVFRLPEAAGRLAGDPAFTALADYQWSARQIERLGLALGAAFAWAERTELSQELHIQSALGEAIQGLETLKALVHAAELEASPAPDGSYAPSVVPLAAARKAGGAYYKHALGLLERLAGSAWFAEAGEADPLVRLTLKLIGSEAAFWRTRHEAYAFGDPIREAARYYGLYPAGRLRARYASFWEQVLPERAYAEETRLSLKGGEVR</sequence>
<keyword evidence="3" id="KW-1185">Reference proteome</keyword>
<reference evidence="3" key="1">
    <citation type="journal article" date="2019" name="Int. J. Syst. Evol. Microbiol.">
        <title>The Global Catalogue of Microorganisms (GCM) 10K type strain sequencing project: providing services to taxonomists for standard genome sequencing and annotation.</title>
        <authorList>
            <consortium name="The Broad Institute Genomics Platform"/>
            <consortium name="The Broad Institute Genome Sequencing Center for Infectious Disease"/>
            <person name="Wu L."/>
            <person name="Ma J."/>
        </authorList>
    </citation>
    <scope>NUCLEOTIDE SEQUENCE [LARGE SCALE GENOMIC DNA]</scope>
    <source>
        <strain evidence="3">TISTR 1827</strain>
    </source>
</reference>
<proteinExistence type="predicted"/>
<dbReference type="SUPFAM" id="SSF47203">
    <property type="entry name" value="Acyl-CoA dehydrogenase C-terminal domain-like"/>
    <property type="match status" value="1"/>
</dbReference>
<evidence type="ECO:0000259" key="1">
    <source>
        <dbReference type="Pfam" id="PF03241"/>
    </source>
</evidence>
<dbReference type="RefSeq" id="WP_379271523.1">
    <property type="nucleotide sequence ID" value="NZ_JBHUGT010000046.1"/>
</dbReference>
<accession>A0ABW5QV80</accession>
<dbReference type="PANTHER" id="PTHR36117">
    <property type="entry name" value="4-HYDROXYPHENYLACETATE 3-MONOOXYGENASE-RELATED"/>
    <property type="match status" value="1"/>
</dbReference>
<dbReference type="InterPro" id="IPR036250">
    <property type="entry name" value="AcylCo_DH-like_C"/>
</dbReference>
<dbReference type="Gene3D" id="1.20.140.10">
    <property type="entry name" value="Butyryl-CoA Dehydrogenase, subunit A, domain 3"/>
    <property type="match status" value="1"/>
</dbReference>
<name>A0ABW5QV80_9BACL</name>
<dbReference type="PANTHER" id="PTHR36117:SF3">
    <property type="entry name" value="4-HYDROXYPHENYLACETATE 3-MONOOXYGENASE-RELATED"/>
    <property type="match status" value="1"/>
</dbReference>